<dbReference type="GO" id="GO:0005634">
    <property type="term" value="C:nucleus"/>
    <property type="evidence" value="ECO:0007669"/>
    <property type="project" value="UniProtKB-SubCell"/>
</dbReference>
<dbReference type="OrthoDB" id="777252at2759"/>
<feature type="domain" description="NAC" evidence="7">
    <location>
        <begin position="9"/>
        <end position="158"/>
    </location>
</feature>
<dbReference type="InterPro" id="IPR003441">
    <property type="entry name" value="NAC-dom"/>
</dbReference>
<dbReference type="PANTHER" id="PTHR31744">
    <property type="entry name" value="PROTEIN CUP-SHAPED COTYLEDON 2-RELATED"/>
    <property type="match status" value="1"/>
</dbReference>
<evidence type="ECO:0000259" key="7">
    <source>
        <dbReference type="PROSITE" id="PS51005"/>
    </source>
</evidence>
<dbReference type="AlphaFoldDB" id="A0A6J1BBW4"/>
<evidence type="ECO:0000256" key="1">
    <source>
        <dbReference type="ARBA" id="ARBA00004123"/>
    </source>
</evidence>
<dbReference type="RefSeq" id="XP_021295904.1">
    <property type="nucleotide sequence ID" value="XM_021440229.1"/>
</dbReference>
<dbReference type="GO" id="GO:0006355">
    <property type="term" value="P:regulation of DNA-templated transcription"/>
    <property type="evidence" value="ECO:0007669"/>
    <property type="project" value="InterPro"/>
</dbReference>
<evidence type="ECO:0000256" key="6">
    <source>
        <dbReference type="SAM" id="Phobius"/>
    </source>
</evidence>
<keyword evidence="5" id="KW-0539">Nucleus</keyword>
<organism evidence="8 9">
    <name type="scientific">Herrania umbratica</name>
    <dbReference type="NCBI Taxonomy" id="108875"/>
    <lineage>
        <taxon>Eukaryota</taxon>
        <taxon>Viridiplantae</taxon>
        <taxon>Streptophyta</taxon>
        <taxon>Embryophyta</taxon>
        <taxon>Tracheophyta</taxon>
        <taxon>Spermatophyta</taxon>
        <taxon>Magnoliopsida</taxon>
        <taxon>eudicotyledons</taxon>
        <taxon>Gunneridae</taxon>
        <taxon>Pentapetalae</taxon>
        <taxon>rosids</taxon>
        <taxon>malvids</taxon>
        <taxon>Malvales</taxon>
        <taxon>Malvaceae</taxon>
        <taxon>Byttnerioideae</taxon>
        <taxon>Herrania</taxon>
    </lineage>
</organism>
<protein>
    <submittedName>
        <fullName evidence="9">NAC domain-containing protein 78 isoform X1</fullName>
    </submittedName>
</protein>
<dbReference type="SUPFAM" id="SSF101941">
    <property type="entry name" value="NAC domain"/>
    <property type="match status" value="1"/>
</dbReference>
<keyword evidence="6" id="KW-0812">Transmembrane</keyword>
<evidence type="ECO:0000256" key="3">
    <source>
        <dbReference type="ARBA" id="ARBA00023125"/>
    </source>
</evidence>
<proteinExistence type="predicted"/>
<dbReference type="GO" id="GO:0003677">
    <property type="term" value="F:DNA binding"/>
    <property type="evidence" value="ECO:0007669"/>
    <property type="project" value="UniProtKB-KW"/>
</dbReference>
<evidence type="ECO:0000313" key="9">
    <source>
        <dbReference type="RefSeq" id="XP_021295904.1"/>
    </source>
</evidence>
<keyword evidence="4" id="KW-0804">Transcription</keyword>
<gene>
    <name evidence="9" type="primary">LOC110425340</name>
</gene>
<dbReference type="GeneID" id="110425340"/>
<comment type="subcellular location">
    <subcellularLocation>
        <location evidence="1">Nucleus</location>
    </subcellularLocation>
</comment>
<evidence type="ECO:0000256" key="4">
    <source>
        <dbReference type="ARBA" id="ARBA00023163"/>
    </source>
</evidence>
<dbReference type="FunFam" id="2.170.150.80:FF:000002">
    <property type="entry name" value="Nac domain-containing protein 86"/>
    <property type="match status" value="1"/>
</dbReference>
<evidence type="ECO:0000256" key="2">
    <source>
        <dbReference type="ARBA" id="ARBA00023015"/>
    </source>
</evidence>
<reference evidence="9" key="1">
    <citation type="submission" date="2025-08" db="UniProtKB">
        <authorList>
            <consortium name="RefSeq"/>
        </authorList>
    </citation>
    <scope>IDENTIFICATION</scope>
    <source>
        <tissue evidence="9">Leaf</tissue>
    </source>
</reference>
<name>A0A6J1BBW4_9ROSI</name>
<keyword evidence="8" id="KW-1185">Reference proteome</keyword>
<dbReference type="Gene3D" id="2.170.150.80">
    <property type="entry name" value="NAC domain"/>
    <property type="match status" value="1"/>
</dbReference>
<keyword evidence="6" id="KW-0472">Membrane</keyword>
<dbReference type="InterPro" id="IPR036093">
    <property type="entry name" value="NAC_dom_sf"/>
</dbReference>
<dbReference type="Pfam" id="PF02365">
    <property type="entry name" value="NAM"/>
    <property type="match status" value="1"/>
</dbReference>
<dbReference type="PANTHER" id="PTHR31744:SF210">
    <property type="entry name" value="NAC DOMAIN-CONTAINING PROTEIN 86-LIKE"/>
    <property type="match status" value="1"/>
</dbReference>
<sequence>MSRDSATSLAPGFRFHPTDEELVRYYLKRKVLNKPSFDAISVIDIYRSEPWDLPDKSKLKSRDLEWYFFSALDKKYGNGSRTNRATERGYWKTTGKDRPIRFRERVVGMKKTLVYHKGRAPRGERTNWVMHEYRLADEELEKSGIQQDAFVLCRVFQKSGSGPKNGEQYGAPFIEEEWENDDTIFVPGQHAVAVDEEVANYDAFVEVNDFDENLDIGNPSENAVLPQNFYHGESSNHVEYSREFSEDYQKPPGNMPENALLPSNFYYGESSNHAEHSREFTEDCQKPTVIHSTESDSKPHHEYVFSDLPQPNGIGTVAKPVKDEYVVEPIENVNPADDNYLLDEPYLDVTDYLPANDGYFLEANDLSNPIDPESDVFDLEEYLTFVDADDQPLAFDSDQMVGSEIPVSHQEPLAQTHSNGGTEQVSNASEHLEELGNSDASSSKQELVPTKFEPGTKYPFLKQASHMLGSFPAPPAFASEFPSKDAALKLNSAAQASSSVHVVAGMIRITNMTSSSNQLDWSHGKNGNVNIVLSFSLPQGDVNSSNFLPMASLLSGKTGSVLARGWFFLMFLWVLIITVSLKFGTCIYTR</sequence>
<dbReference type="Proteomes" id="UP000504621">
    <property type="component" value="Unplaced"/>
</dbReference>
<dbReference type="PROSITE" id="PS51005">
    <property type="entry name" value="NAC"/>
    <property type="match status" value="1"/>
</dbReference>
<keyword evidence="6" id="KW-1133">Transmembrane helix</keyword>
<keyword evidence="3" id="KW-0238">DNA-binding</keyword>
<evidence type="ECO:0000256" key="5">
    <source>
        <dbReference type="ARBA" id="ARBA00023242"/>
    </source>
</evidence>
<feature type="transmembrane region" description="Helical" evidence="6">
    <location>
        <begin position="566"/>
        <end position="588"/>
    </location>
</feature>
<keyword evidence="2" id="KW-0805">Transcription regulation</keyword>
<accession>A0A6J1BBW4</accession>
<evidence type="ECO:0000313" key="8">
    <source>
        <dbReference type="Proteomes" id="UP000504621"/>
    </source>
</evidence>